<accession>A0A858NM93</accession>
<sequence>MRRSYARRPTRGRRSRSRFGRRSGVKKRSRRVTNRVRPMSKKQILDLTSTKKHDTIVGLNLKQSSGEPVYTVSMGSGQNFMLWCPTARFRGGRGQNNPQVRSSDDVFWKGVSDNLHIETTTSDPWLWRRIVFTMATPFDLGDVDVTNYTTVALDADDVLPPTGQVPNNPASLEGIARYARTLEELPVAQYEVVTDRIFEGVREVDYHGFSNAKTDKTEIHVLSDKTKRIVSGNDSPVMKDYKHYIPLNKRMRYTSTESGSITQGNSQFAGDGTFGNMLHDVYILDYFEQLGTAPGYVNISANSKVYWHERS</sequence>
<evidence type="ECO:0000313" key="2">
    <source>
        <dbReference type="EMBL" id="QJB18557.1"/>
    </source>
</evidence>
<reference evidence="2" key="1">
    <citation type="submission" date="2020-04" db="EMBL/GenBank/DDBJ databases">
        <title>Genomes of microviruses in a sewage oxidation pond.</title>
        <authorList>
            <person name="Schreck J."/>
            <person name="Kraberger S."/>
            <person name="Scotch M."/>
            <person name="Halden R.U."/>
            <person name="Varsani A."/>
        </authorList>
    </citation>
    <scope>NUCLEOTIDE SEQUENCE</scope>
    <source>
        <strain evidence="3">6537_314</strain>
        <strain evidence="2">6538_333</strain>
    </source>
</reference>
<proteinExistence type="predicted"/>
<evidence type="ECO:0000256" key="1">
    <source>
        <dbReference type="SAM" id="MobiDB-lite"/>
    </source>
</evidence>
<organism evidence="2">
    <name type="scientific">Genomoviridae sp</name>
    <dbReference type="NCBI Taxonomy" id="2202565"/>
    <lineage>
        <taxon>Viruses</taxon>
        <taxon>Monodnaviria</taxon>
        <taxon>Shotokuvirae</taxon>
        <taxon>Cressdnaviricota</taxon>
        <taxon>Repensiviricetes</taxon>
        <taxon>Geplafuvirales</taxon>
        <taxon>Genomoviridae</taxon>
    </lineage>
</organism>
<evidence type="ECO:0000313" key="3">
    <source>
        <dbReference type="EMBL" id="QJB18591.1"/>
    </source>
</evidence>
<feature type="region of interest" description="Disordered" evidence="1">
    <location>
        <begin position="1"/>
        <end position="37"/>
    </location>
</feature>
<name>A0A858NM93_9VIRU</name>
<dbReference type="EMBL" id="MT309819">
    <property type="protein sequence ID" value="QJB18557.1"/>
    <property type="molecule type" value="Genomic_DNA"/>
</dbReference>
<dbReference type="EMBL" id="MT309837">
    <property type="protein sequence ID" value="QJB18591.1"/>
    <property type="molecule type" value="Genomic_DNA"/>
</dbReference>
<protein>
    <submittedName>
        <fullName evidence="2">Capsid protein</fullName>
    </submittedName>
</protein>